<comment type="caution">
    <text evidence="1">The sequence shown here is derived from an EMBL/GenBank/DDBJ whole genome shotgun (WGS) entry which is preliminary data.</text>
</comment>
<dbReference type="EMBL" id="LNYX01000030">
    <property type="protein sequence ID" value="KTD62205.1"/>
    <property type="molecule type" value="Genomic_DNA"/>
</dbReference>
<reference evidence="1 2" key="1">
    <citation type="submission" date="2015-11" db="EMBL/GenBank/DDBJ databases">
        <title>Genomic analysis of 38 Legionella species identifies large and diverse effector repertoires.</title>
        <authorList>
            <person name="Burstein D."/>
            <person name="Amaro F."/>
            <person name="Zusman T."/>
            <person name="Lifshitz Z."/>
            <person name="Cohen O."/>
            <person name="Gilbert J.A."/>
            <person name="Pupko T."/>
            <person name="Shuman H.A."/>
            <person name="Segal G."/>
        </authorList>
    </citation>
    <scope>NUCLEOTIDE SEQUENCE [LARGE SCALE GENOMIC DNA]</scope>
    <source>
        <strain evidence="1 2">Mt.St.Helens-9</strain>
    </source>
</reference>
<dbReference type="PATRIC" id="fig|452.5.peg.2262"/>
<protein>
    <submittedName>
        <fullName evidence="1">Uncharacterized protein</fullName>
    </submittedName>
</protein>
<accession>A0A0W0YZA2</accession>
<name>A0A0W0YZA2_LEGSP</name>
<sequence length="126" mass="14134">MNKLTRAKTSNKQCLLILFGVFILAFGGTVANAEPLSYQVKYAKESKLKAPLLKNIELLIQLHKHGNSIGRVSVKTDKNGRFFIENAMGKHLVVHILSIKKENQTIRCRGISSINDNLILINCYPK</sequence>
<evidence type="ECO:0000313" key="2">
    <source>
        <dbReference type="Proteomes" id="UP000054877"/>
    </source>
</evidence>
<organism evidence="1 2">
    <name type="scientific">Legionella spiritensis</name>
    <dbReference type="NCBI Taxonomy" id="452"/>
    <lineage>
        <taxon>Bacteria</taxon>
        <taxon>Pseudomonadati</taxon>
        <taxon>Pseudomonadota</taxon>
        <taxon>Gammaproteobacteria</taxon>
        <taxon>Legionellales</taxon>
        <taxon>Legionellaceae</taxon>
        <taxon>Legionella</taxon>
    </lineage>
</organism>
<dbReference type="Proteomes" id="UP000054877">
    <property type="component" value="Unassembled WGS sequence"/>
</dbReference>
<proteinExistence type="predicted"/>
<dbReference type="STRING" id="452.Lspi_2055"/>
<gene>
    <name evidence="1" type="ORF">Lspi_2055</name>
</gene>
<keyword evidence="2" id="KW-1185">Reference proteome</keyword>
<evidence type="ECO:0000313" key="1">
    <source>
        <dbReference type="EMBL" id="KTD62205.1"/>
    </source>
</evidence>
<dbReference type="AlphaFoldDB" id="A0A0W0YZA2"/>